<proteinExistence type="predicted"/>
<organism evidence="1">
    <name type="scientific">marine metagenome</name>
    <dbReference type="NCBI Taxonomy" id="408172"/>
    <lineage>
        <taxon>unclassified sequences</taxon>
        <taxon>metagenomes</taxon>
        <taxon>ecological metagenomes</taxon>
    </lineage>
</organism>
<sequence length="48" mass="5068">VVSFGADPLSVSMDSSEIFLLIEQVKDPELLSQGRIGQAVNTSVTSSD</sequence>
<dbReference type="EMBL" id="UINC01044518">
    <property type="protein sequence ID" value="SVB50089.1"/>
    <property type="molecule type" value="Genomic_DNA"/>
</dbReference>
<dbReference type="AlphaFoldDB" id="A0A382EI51"/>
<gene>
    <name evidence="1" type="ORF">METZ01_LOCUS202943</name>
</gene>
<name>A0A382EI51_9ZZZZ</name>
<reference evidence="1" key="1">
    <citation type="submission" date="2018-05" db="EMBL/GenBank/DDBJ databases">
        <authorList>
            <person name="Lanie J.A."/>
            <person name="Ng W.-L."/>
            <person name="Kazmierczak K.M."/>
            <person name="Andrzejewski T.M."/>
            <person name="Davidsen T.M."/>
            <person name="Wayne K.J."/>
            <person name="Tettelin H."/>
            <person name="Glass J.I."/>
            <person name="Rusch D."/>
            <person name="Podicherti R."/>
            <person name="Tsui H.-C.T."/>
            <person name="Winkler M.E."/>
        </authorList>
    </citation>
    <scope>NUCLEOTIDE SEQUENCE</scope>
</reference>
<protein>
    <submittedName>
        <fullName evidence="1">Uncharacterized protein</fullName>
    </submittedName>
</protein>
<evidence type="ECO:0000313" key="1">
    <source>
        <dbReference type="EMBL" id="SVB50089.1"/>
    </source>
</evidence>
<accession>A0A382EI51</accession>
<feature type="non-terminal residue" evidence="1">
    <location>
        <position position="1"/>
    </location>
</feature>